<dbReference type="RefSeq" id="WP_158867772.1">
    <property type="nucleotide sequence ID" value="NZ_CP046401.1"/>
</dbReference>
<keyword evidence="1" id="KW-0812">Transmembrane</keyword>
<dbReference type="GO" id="GO:0003677">
    <property type="term" value="F:DNA binding"/>
    <property type="evidence" value="ECO:0007669"/>
    <property type="project" value="InterPro"/>
</dbReference>
<dbReference type="Pfam" id="PF04397">
    <property type="entry name" value="LytTR"/>
    <property type="match status" value="1"/>
</dbReference>
<keyword evidence="1" id="KW-0472">Membrane</keyword>
<organism evidence="3 4">
    <name type="scientific">Maribellus comscasis</name>
    <dbReference type="NCBI Taxonomy" id="2681766"/>
    <lineage>
        <taxon>Bacteria</taxon>
        <taxon>Pseudomonadati</taxon>
        <taxon>Bacteroidota</taxon>
        <taxon>Bacteroidia</taxon>
        <taxon>Marinilabiliales</taxon>
        <taxon>Prolixibacteraceae</taxon>
        <taxon>Maribellus</taxon>
    </lineage>
</organism>
<reference evidence="3 4" key="1">
    <citation type="submission" date="2019-11" db="EMBL/GenBank/DDBJ databases">
        <authorList>
            <person name="Zheng R.K."/>
            <person name="Sun C.M."/>
        </authorList>
    </citation>
    <scope>NUCLEOTIDE SEQUENCE [LARGE SCALE GENOMIC DNA]</scope>
    <source>
        <strain evidence="3 4">WC007</strain>
    </source>
</reference>
<evidence type="ECO:0000313" key="3">
    <source>
        <dbReference type="EMBL" id="QGY44963.1"/>
    </source>
</evidence>
<dbReference type="KEGG" id="mcos:GM418_15175"/>
<name>A0A6I6K0M5_9BACT</name>
<dbReference type="PANTHER" id="PTHR37299:SF1">
    <property type="entry name" value="STAGE 0 SPORULATION PROTEIN A HOMOLOG"/>
    <property type="match status" value="1"/>
</dbReference>
<feature type="transmembrane region" description="Helical" evidence="1">
    <location>
        <begin position="6"/>
        <end position="23"/>
    </location>
</feature>
<dbReference type="AlphaFoldDB" id="A0A6I6K0M5"/>
<keyword evidence="1" id="KW-1133">Transmembrane helix</keyword>
<dbReference type="InterPro" id="IPR012340">
    <property type="entry name" value="NA-bd_OB-fold"/>
</dbReference>
<evidence type="ECO:0000313" key="4">
    <source>
        <dbReference type="Proteomes" id="UP000428260"/>
    </source>
</evidence>
<dbReference type="Gene3D" id="2.40.50.1020">
    <property type="entry name" value="LytTr DNA-binding domain"/>
    <property type="match status" value="1"/>
</dbReference>
<dbReference type="Gene3D" id="2.40.50.140">
    <property type="entry name" value="Nucleic acid-binding proteins"/>
    <property type="match status" value="1"/>
</dbReference>
<dbReference type="SUPFAM" id="SSF141322">
    <property type="entry name" value="NfeD domain-like"/>
    <property type="match status" value="1"/>
</dbReference>
<dbReference type="SMART" id="SM00850">
    <property type="entry name" value="LytTR"/>
    <property type="match status" value="1"/>
</dbReference>
<proteinExistence type="predicted"/>
<keyword evidence="4" id="KW-1185">Reference proteome</keyword>
<dbReference type="InterPro" id="IPR002810">
    <property type="entry name" value="NfeD-like_C"/>
</dbReference>
<evidence type="ECO:0000259" key="2">
    <source>
        <dbReference type="PROSITE" id="PS50930"/>
    </source>
</evidence>
<accession>A0A6I6K0M5</accession>
<gene>
    <name evidence="3" type="ORF">GM418_15175</name>
</gene>
<dbReference type="InterPro" id="IPR046947">
    <property type="entry name" value="LytR-like"/>
</dbReference>
<sequence length="277" mass="31040">MEFDVWHLWVLAAIVFFILEIFIPSFLMASIGIGCIFAFFGAVFNAPVALQIILFIIGTVAGFVGVKPLMMNYAYRKKVIKTNAGGLVGRIGKVIEEIDEAKNTGCVAIDGDQWKSIPGSGEIISVGEKVRVISIDSIVITVEPLEKSHPQKDPEVEIPVKKESERLALKVGNKTFYIGFDDIAFLYSANKITYVITTAEKQYIHDKSLESLNEFLPDEMFYRANRQFIVTRNVISEIKPENNGKLRVSLNVSNGFPNRISVSRLKAAAFREWLKEE</sequence>
<dbReference type="GO" id="GO:0000156">
    <property type="term" value="F:phosphorelay response regulator activity"/>
    <property type="evidence" value="ECO:0007669"/>
    <property type="project" value="InterPro"/>
</dbReference>
<dbReference type="InterPro" id="IPR007492">
    <property type="entry name" value="LytTR_DNA-bd_dom"/>
</dbReference>
<dbReference type="Pfam" id="PF01957">
    <property type="entry name" value="NfeD"/>
    <property type="match status" value="1"/>
</dbReference>
<dbReference type="PANTHER" id="PTHR37299">
    <property type="entry name" value="TRANSCRIPTIONAL REGULATOR-RELATED"/>
    <property type="match status" value="1"/>
</dbReference>
<dbReference type="PROSITE" id="PS50930">
    <property type="entry name" value="HTH_LYTTR"/>
    <property type="match status" value="1"/>
</dbReference>
<feature type="domain" description="HTH LytTR-type" evidence="2">
    <location>
        <begin position="167"/>
        <end position="276"/>
    </location>
</feature>
<dbReference type="EMBL" id="CP046401">
    <property type="protein sequence ID" value="QGY44963.1"/>
    <property type="molecule type" value="Genomic_DNA"/>
</dbReference>
<protein>
    <recommendedName>
        <fullName evidence="2">HTH LytTR-type domain-containing protein</fullName>
    </recommendedName>
</protein>
<evidence type="ECO:0000256" key="1">
    <source>
        <dbReference type="SAM" id="Phobius"/>
    </source>
</evidence>
<dbReference type="Proteomes" id="UP000428260">
    <property type="component" value="Chromosome"/>
</dbReference>
<feature type="transmembrane region" description="Helical" evidence="1">
    <location>
        <begin position="52"/>
        <end position="70"/>
    </location>
</feature>